<reference evidence="1 2" key="1">
    <citation type="submission" date="2013-09" db="EMBL/GenBank/DDBJ databases">
        <title>High correlation between genotypes and phenotypes of environmental bacteria Comamonas testosteroni strains.</title>
        <authorList>
            <person name="Liu L."/>
            <person name="Zhu W."/>
            <person name="Xia X."/>
            <person name="Xu B."/>
            <person name="Luo M."/>
            <person name="Wang G."/>
        </authorList>
    </citation>
    <scope>NUCLEOTIDE SEQUENCE [LARGE SCALE GENOMIC DNA]</scope>
    <source>
        <strain evidence="1 2">DF2</strain>
    </source>
</reference>
<dbReference type="AlphaFoldDB" id="A0A0E3BXN7"/>
<comment type="caution">
    <text evidence="1">The sequence shown here is derived from an EMBL/GenBank/DDBJ whole genome shotgun (WGS) entry which is preliminary data.</text>
</comment>
<organism evidence="1 2">
    <name type="scientific">Comamonas thiooxydans</name>
    <dbReference type="NCBI Taxonomy" id="363952"/>
    <lineage>
        <taxon>Bacteria</taxon>
        <taxon>Pseudomonadati</taxon>
        <taxon>Pseudomonadota</taxon>
        <taxon>Betaproteobacteria</taxon>
        <taxon>Burkholderiales</taxon>
        <taxon>Comamonadaceae</taxon>
        <taxon>Comamonas</taxon>
    </lineage>
</organism>
<keyword evidence="2" id="KW-1185">Reference proteome</keyword>
<accession>A0A0E3BXN7</accession>
<sequence length="254" mass="30052">MAMSEISKIKIVVVCFSKKRFDFLIKSLINFKEKINYEFDILFLCSSKGDVDKNFIYKKLNKYFFEYTTEIYDDVYLDYSAYQKGLYLGQDYDGLIFFNDTLSSKHRSYFLQKKFIDSINVVAAEKQSFPVLIGPSCKSEYRFSGKEVIDFVPTYMFYVNKESYIFLERVFENMDDLIFKDEYHSFSEIHKLFLRKNNVNDSLINKKIACCIAEREIYKEIKNNGLVYYIDSSVISSIIINVEKKIRNKLSLVS</sequence>
<protein>
    <submittedName>
        <fullName evidence="1">Uncharacterized protein</fullName>
    </submittedName>
</protein>
<name>A0A0E3BXN7_9BURK</name>
<proteinExistence type="predicted"/>
<evidence type="ECO:0000313" key="1">
    <source>
        <dbReference type="EMBL" id="KGH11676.1"/>
    </source>
</evidence>
<dbReference type="Proteomes" id="UP000029549">
    <property type="component" value="Unassembled WGS sequence"/>
</dbReference>
<evidence type="ECO:0000313" key="2">
    <source>
        <dbReference type="Proteomes" id="UP000029549"/>
    </source>
</evidence>
<gene>
    <name evidence="1" type="ORF">P608_12900</name>
</gene>
<dbReference type="EMBL" id="AWTP01000111">
    <property type="protein sequence ID" value="KGH11676.1"/>
    <property type="molecule type" value="Genomic_DNA"/>
</dbReference>